<evidence type="ECO:0000259" key="8">
    <source>
        <dbReference type="PROSITE" id="PS50110"/>
    </source>
</evidence>
<keyword evidence="4" id="KW-0804">Transcription</keyword>
<accession>A0A9D1K6H9</accession>
<reference evidence="9" key="2">
    <citation type="journal article" date="2021" name="PeerJ">
        <title>Extensive microbial diversity within the chicken gut microbiome revealed by metagenomics and culture.</title>
        <authorList>
            <person name="Gilroy R."/>
            <person name="Ravi A."/>
            <person name="Getino M."/>
            <person name="Pursley I."/>
            <person name="Horton D.L."/>
            <person name="Alikhan N.F."/>
            <person name="Baker D."/>
            <person name="Gharbi K."/>
            <person name="Hall N."/>
            <person name="Watson M."/>
            <person name="Adriaenssens E.M."/>
            <person name="Foster-Nyarko E."/>
            <person name="Jarju S."/>
            <person name="Secka A."/>
            <person name="Antonio M."/>
            <person name="Oren A."/>
            <person name="Chaudhuri R.R."/>
            <person name="La Ragione R."/>
            <person name="Hildebrand F."/>
            <person name="Pallen M.J."/>
        </authorList>
    </citation>
    <scope>NUCLEOTIDE SEQUENCE</scope>
    <source>
        <strain evidence="9">13766</strain>
    </source>
</reference>
<dbReference type="Gene3D" id="3.40.50.2300">
    <property type="match status" value="1"/>
</dbReference>
<dbReference type="PANTHER" id="PTHR43280:SF2">
    <property type="entry name" value="HTH-TYPE TRANSCRIPTIONAL REGULATOR EXSA"/>
    <property type="match status" value="1"/>
</dbReference>
<organism evidence="9 10">
    <name type="scientific">Candidatus Alectryocaccomicrobium excrementavium</name>
    <dbReference type="NCBI Taxonomy" id="2840668"/>
    <lineage>
        <taxon>Bacteria</taxon>
        <taxon>Bacillati</taxon>
        <taxon>Bacillota</taxon>
        <taxon>Clostridia</taxon>
        <taxon>Candidatus Alectryocaccomicrobium</taxon>
    </lineage>
</organism>
<evidence type="ECO:0000313" key="10">
    <source>
        <dbReference type="Proteomes" id="UP000824140"/>
    </source>
</evidence>
<dbReference type="Pfam" id="PF12833">
    <property type="entry name" value="HTH_18"/>
    <property type="match status" value="1"/>
</dbReference>
<dbReference type="PROSITE" id="PS50110">
    <property type="entry name" value="RESPONSE_REGULATORY"/>
    <property type="match status" value="1"/>
</dbReference>
<feature type="modified residue" description="4-aspartylphosphate" evidence="6">
    <location>
        <position position="58"/>
    </location>
</feature>
<comment type="caution">
    <text evidence="9">The sequence shown here is derived from an EMBL/GenBank/DDBJ whole genome shotgun (WGS) entry which is preliminary data.</text>
</comment>
<dbReference type="SUPFAM" id="SSF52172">
    <property type="entry name" value="CheY-like"/>
    <property type="match status" value="1"/>
</dbReference>
<protein>
    <recommendedName>
        <fullName evidence="1">Stage 0 sporulation protein A homolog</fullName>
    </recommendedName>
</protein>
<dbReference type="GO" id="GO:0043565">
    <property type="term" value="F:sequence-specific DNA binding"/>
    <property type="evidence" value="ECO:0007669"/>
    <property type="project" value="InterPro"/>
</dbReference>
<evidence type="ECO:0000256" key="1">
    <source>
        <dbReference type="ARBA" id="ARBA00018672"/>
    </source>
</evidence>
<dbReference type="PRINTS" id="PR00032">
    <property type="entry name" value="HTHARAC"/>
</dbReference>
<dbReference type="Gene3D" id="1.10.10.60">
    <property type="entry name" value="Homeodomain-like"/>
    <property type="match status" value="2"/>
</dbReference>
<sequence>MEQMFRCVLVDDDPWALCDIKKLVDFEAAGFQIAGEYANATAAMEGIQRLNHSLLITDICLGGVNGLELIDACRRQQRKMEYIVISGYADFEYARQAIDSNVCTYLLKPLDGVKTLRALRKAYGRLDEKSICDHPDSEKNIADRICDYIRAHYMERLRLEDVAEAFHLNRSYLSELFRDMVGKNFVQYKNEVRIEQAKTLLTHSDKSVSEIAGLCGFENSGYFSLVFRQLTGKSPGEFRR</sequence>
<dbReference type="InterPro" id="IPR020449">
    <property type="entry name" value="Tscrpt_reg_AraC-type_HTH"/>
</dbReference>
<comment type="function">
    <text evidence="5">May play the central regulatory role in sporulation. It may be an element of the effector pathway responsible for the activation of sporulation genes in response to nutritional stress. Spo0A may act in concert with spo0H (a sigma factor) to control the expression of some genes that are critical to the sporulation process.</text>
</comment>
<evidence type="ECO:0000256" key="5">
    <source>
        <dbReference type="ARBA" id="ARBA00024867"/>
    </source>
</evidence>
<dbReference type="InterPro" id="IPR011006">
    <property type="entry name" value="CheY-like_superfamily"/>
</dbReference>
<dbReference type="SUPFAM" id="SSF46689">
    <property type="entry name" value="Homeodomain-like"/>
    <property type="match status" value="2"/>
</dbReference>
<dbReference type="Proteomes" id="UP000824140">
    <property type="component" value="Unassembled WGS sequence"/>
</dbReference>
<feature type="domain" description="HTH araC/xylS-type" evidence="7">
    <location>
        <begin position="143"/>
        <end position="240"/>
    </location>
</feature>
<evidence type="ECO:0000256" key="3">
    <source>
        <dbReference type="ARBA" id="ARBA00023125"/>
    </source>
</evidence>
<dbReference type="SMART" id="SM00342">
    <property type="entry name" value="HTH_ARAC"/>
    <property type="match status" value="1"/>
</dbReference>
<keyword evidence="6" id="KW-0597">Phosphoprotein</keyword>
<keyword evidence="2" id="KW-0805">Transcription regulation</keyword>
<evidence type="ECO:0000256" key="2">
    <source>
        <dbReference type="ARBA" id="ARBA00023015"/>
    </source>
</evidence>
<dbReference type="GO" id="GO:0003700">
    <property type="term" value="F:DNA-binding transcription factor activity"/>
    <property type="evidence" value="ECO:0007669"/>
    <property type="project" value="InterPro"/>
</dbReference>
<dbReference type="EMBL" id="DVJN01000214">
    <property type="protein sequence ID" value="HIS93569.1"/>
    <property type="molecule type" value="Genomic_DNA"/>
</dbReference>
<feature type="domain" description="Response regulatory" evidence="8">
    <location>
        <begin position="6"/>
        <end position="123"/>
    </location>
</feature>
<dbReference type="Pfam" id="PF00072">
    <property type="entry name" value="Response_reg"/>
    <property type="match status" value="1"/>
</dbReference>
<dbReference type="PANTHER" id="PTHR43280">
    <property type="entry name" value="ARAC-FAMILY TRANSCRIPTIONAL REGULATOR"/>
    <property type="match status" value="1"/>
</dbReference>
<dbReference type="AlphaFoldDB" id="A0A9D1K6H9"/>
<evidence type="ECO:0000256" key="6">
    <source>
        <dbReference type="PROSITE-ProRule" id="PRU00169"/>
    </source>
</evidence>
<dbReference type="InterPro" id="IPR018060">
    <property type="entry name" value="HTH_AraC"/>
</dbReference>
<dbReference type="SMART" id="SM00448">
    <property type="entry name" value="REC"/>
    <property type="match status" value="1"/>
</dbReference>
<dbReference type="PROSITE" id="PS01124">
    <property type="entry name" value="HTH_ARAC_FAMILY_2"/>
    <property type="match status" value="1"/>
</dbReference>
<dbReference type="CDD" id="cd17536">
    <property type="entry name" value="REC_YesN-like"/>
    <property type="match status" value="1"/>
</dbReference>
<dbReference type="GO" id="GO:0000160">
    <property type="term" value="P:phosphorelay signal transduction system"/>
    <property type="evidence" value="ECO:0007669"/>
    <property type="project" value="InterPro"/>
</dbReference>
<proteinExistence type="predicted"/>
<reference evidence="9" key="1">
    <citation type="submission" date="2020-10" db="EMBL/GenBank/DDBJ databases">
        <authorList>
            <person name="Gilroy R."/>
        </authorList>
    </citation>
    <scope>NUCLEOTIDE SEQUENCE</scope>
    <source>
        <strain evidence="9">13766</strain>
    </source>
</reference>
<evidence type="ECO:0000256" key="4">
    <source>
        <dbReference type="ARBA" id="ARBA00023163"/>
    </source>
</evidence>
<name>A0A9D1K6H9_9FIRM</name>
<dbReference type="InterPro" id="IPR009057">
    <property type="entry name" value="Homeodomain-like_sf"/>
</dbReference>
<evidence type="ECO:0000313" key="9">
    <source>
        <dbReference type="EMBL" id="HIS93569.1"/>
    </source>
</evidence>
<gene>
    <name evidence="9" type="ORF">IAA84_11175</name>
</gene>
<evidence type="ECO:0000259" key="7">
    <source>
        <dbReference type="PROSITE" id="PS01124"/>
    </source>
</evidence>
<keyword evidence="3" id="KW-0238">DNA-binding</keyword>
<dbReference type="InterPro" id="IPR001789">
    <property type="entry name" value="Sig_transdc_resp-reg_receiver"/>
</dbReference>